<evidence type="ECO:0000256" key="2">
    <source>
        <dbReference type="ARBA" id="ARBA00022692"/>
    </source>
</evidence>
<dbReference type="Proteomes" id="UP000606115">
    <property type="component" value="Unassembled WGS sequence"/>
</dbReference>
<feature type="domain" description="Major facilitator superfamily (MFS) profile" evidence="6">
    <location>
        <begin position="22"/>
        <end position="404"/>
    </location>
</feature>
<accession>A0ABQ2D7I0</accession>
<dbReference type="Gene3D" id="1.20.1250.20">
    <property type="entry name" value="MFS general substrate transporter like domains"/>
    <property type="match status" value="1"/>
</dbReference>
<keyword evidence="3 5" id="KW-1133">Transmembrane helix</keyword>
<feature type="transmembrane region" description="Helical" evidence="5">
    <location>
        <begin position="88"/>
        <end position="109"/>
    </location>
</feature>
<sequence length="421" mass="44011">MPISALPAPAPGAELSPTITQRRWALYTLFFLPGLSMASWVTRTPAIRDLLEATPAKMGLVLFGLSVGSMLGIIFSGKLVARFAARPVIRTGSAAVIASMPLIGISAHFQLEWCVAAGLFLFGAGMGSAEVGMNVEGAEIERLIKKPFLASLHGFFSLGTVIGASAGIIFTSIAFPVLWHLVFSGLLSLALFLYVIRYLPQGTGKIDRSCTEESVSPSAAKLWTDPRLLLIGFIVLAMALAEGSANDWLPLVMVDGHGFDPAAGSLIFTGFALAMTIGRFCGGWFIGRFGASRTFAVSAFLGALGLAGVIFLNNPVLAGAAVILWGIGTSLAFPLAISAAGASGADPAGRVAVAATIGYIAFLVGPPLLGFIGNEFGLRQALHLPLGFVIVAMFFSSAVAERKIKLERVSDGPELESDARH</sequence>
<feature type="transmembrane region" description="Helical" evidence="5">
    <location>
        <begin position="318"/>
        <end position="339"/>
    </location>
</feature>
<keyword evidence="2 5" id="KW-0812">Transmembrane</keyword>
<dbReference type="InterPro" id="IPR011701">
    <property type="entry name" value="MFS"/>
</dbReference>
<reference evidence="8" key="1">
    <citation type="journal article" date="2019" name="Int. J. Syst. Evol. Microbiol.">
        <title>The Global Catalogue of Microorganisms (GCM) 10K type strain sequencing project: providing services to taxonomists for standard genome sequencing and annotation.</title>
        <authorList>
            <consortium name="The Broad Institute Genomics Platform"/>
            <consortium name="The Broad Institute Genome Sequencing Center for Infectious Disease"/>
            <person name="Wu L."/>
            <person name="Ma J."/>
        </authorList>
    </citation>
    <scope>NUCLEOTIDE SEQUENCE [LARGE SCALE GENOMIC DNA]</scope>
    <source>
        <strain evidence="8">CGMCC 1.3685</strain>
    </source>
</reference>
<organism evidence="7 8">
    <name type="scientific">Glutamicibacter ardleyensis</name>
    <dbReference type="NCBI Taxonomy" id="225894"/>
    <lineage>
        <taxon>Bacteria</taxon>
        <taxon>Bacillati</taxon>
        <taxon>Actinomycetota</taxon>
        <taxon>Actinomycetes</taxon>
        <taxon>Micrococcales</taxon>
        <taxon>Micrococcaceae</taxon>
        <taxon>Glutamicibacter</taxon>
    </lineage>
</organism>
<comment type="subcellular location">
    <subcellularLocation>
        <location evidence="1">Cell membrane</location>
        <topology evidence="1">Multi-pass membrane protein</topology>
    </subcellularLocation>
</comment>
<feature type="transmembrane region" description="Helical" evidence="5">
    <location>
        <begin position="265"/>
        <end position="287"/>
    </location>
</feature>
<keyword evidence="4 5" id="KW-0472">Membrane</keyword>
<dbReference type="PROSITE" id="PS50850">
    <property type="entry name" value="MFS"/>
    <property type="match status" value="1"/>
</dbReference>
<name>A0ABQ2D7I0_9MICC</name>
<dbReference type="CDD" id="cd17393">
    <property type="entry name" value="MFS_MosC_like"/>
    <property type="match status" value="1"/>
</dbReference>
<evidence type="ECO:0000259" key="6">
    <source>
        <dbReference type="PROSITE" id="PS50850"/>
    </source>
</evidence>
<dbReference type="InterPro" id="IPR036259">
    <property type="entry name" value="MFS_trans_sf"/>
</dbReference>
<dbReference type="Pfam" id="PF07690">
    <property type="entry name" value="MFS_1"/>
    <property type="match status" value="1"/>
</dbReference>
<comment type="caution">
    <text evidence="7">The sequence shown here is derived from an EMBL/GenBank/DDBJ whole genome shotgun (WGS) entry which is preliminary data.</text>
</comment>
<gene>
    <name evidence="7" type="ORF">GCM10007173_02490</name>
</gene>
<dbReference type="EMBL" id="BMKX01000001">
    <property type="protein sequence ID" value="GGJ47401.1"/>
    <property type="molecule type" value="Genomic_DNA"/>
</dbReference>
<keyword evidence="8" id="KW-1185">Reference proteome</keyword>
<proteinExistence type="predicted"/>
<feature type="transmembrane region" description="Helical" evidence="5">
    <location>
        <begin position="61"/>
        <end position="81"/>
    </location>
</feature>
<evidence type="ECO:0000256" key="1">
    <source>
        <dbReference type="ARBA" id="ARBA00004651"/>
    </source>
</evidence>
<dbReference type="PANTHER" id="PTHR23514:SF13">
    <property type="entry name" value="INNER MEMBRANE PROTEIN YBJJ"/>
    <property type="match status" value="1"/>
</dbReference>
<evidence type="ECO:0000256" key="5">
    <source>
        <dbReference type="SAM" id="Phobius"/>
    </source>
</evidence>
<dbReference type="SUPFAM" id="SSF103473">
    <property type="entry name" value="MFS general substrate transporter"/>
    <property type="match status" value="1"/>
</dbReference>
<evidence type="ECO:0000313" key="8">
    <source>
        <dbReference type="Proteomes" id="UP000606115"/>
    </source>
</evidence>
<feature type="transmembrane region" description="Helical" evidence="5">
    <location>
        <begin position="177"/>
        <end position="199"/>
    </location>
</feature>
<feature type="transmembrane region" description="Helical" evidence="5">
    <location>
        <begin position="294"/>
        <end position="312"/>
    </location>
</feature>
<feature type="transmembrane region" description="Helical" evidence="5">
    <location>
        <begin position="228"/>
        <end position="245"/>
    </location>
</feature>
<evidence type="ECO:0000313" key="7">
    <source>
        <dbReference type="EMBL" id="GGJ47401.1"/>
    </source>
</evidence>
<dbReference type="InterPro" id="IPR020846">
    <property type="entry name" value="MFS_dom"/>
</dbReference>
<evidence type="ECO:0000256" key="3">
    <source>
        <dbReference type="ARBA" id="ARBA00022989"/>
    </source>
</evidence>
<protein>
    <submittedName>
        <fullName evidence="7">MFS transporter</fullName>
    </submittedName>
</protein>
<dbReference type="InterPro" id="IPR051788">
    <property type="entry name" value="MFS_Transporter"/>
</dbReference>
<feature type="transmembrane region" description="Helical" evidence="5">
    <location>
        <begin position="351"/>
        <end position="369"/>
    </location>
</feature>
<evidence type="ECO:0000256" key="4">
    <source>
        <dbReference type="ARBA" id="ARBA00023136"/>
    </source>
</evidence>
<dbReference type="PANTHER" id="PTHR23514">
    <property type="entry name" value="BYPASS OF STOP CODON PROTEIN 6"/>
    <property type="match status" value="1"/>
</dbReference>
<feature type="transmembrane region" description="Helical" evidence="5">
    <location>
        <begin position="24"/>
        <end position="41"/>
    </location>
</feature>
<feature type="transmembrane region" description="Helical" evidence="5">
    <location>
        <begin position="381"/>
        <end position="400"/>
    </location>
</feature>
<feature type="transmembrane region" description="Helical" evidence="5">
    <location>
        <begin position="115"/>
        <end position="135"/>
    </location>
</feature>
<feature type="transmembrane region" description="Helical" evidence="5">
    <location>
        <begin position="147"/>
        <end position="171"/>
    </location>
</feature>